<dbReference type="InterPro" id="IPR001888">
    <property type="entry name" value="Transposase_1"/>
</dbReference>
<dbReference type="GO" id="GO:0032259">
    <property type="term" value="P:methylation"/>
    <property type="evidence" value="ECO:0007669"/>
    <property type="project" value="UniProtKB-KW"/>
</dbReference>
<dbReference type="GO" id="GO:0046975">
    <property type="term" value="F:histone H3K36 methyltransferase activity"/>
    <property type="evidence" value="ECO:0007669"/>
    <property type="project" value="TreeGrafter"/>
</dbReference>
<dbReference type="GO" id="GO:0005634">
    <property type="term" value="C:nucleus"/>
    <property type="evidence" value="ECO:0007669"/>
    <property type="project" value="TreeGrafter"/>
</dbReference>
<sequence length="140" mass="16723">MNRVLICDSLLKRNEAEPFLKRLITGDDKCIYYLRQERVKKIMVKRQANSIDKPRLTHNKLMLCICWNWKGIVHYELLPPGKTINSDLYCQQLMRHEQEVEKKRRQLINKKSVIFHYDNARPHTPLEPLNKHKESLVGKC</sequence>
<protein>
    <submittedName>
        <fullName evidence="1">Histone-lysine N-methyltransferase SETMAR</fullName>
    </submittedName>
</protein>
<dbReference type="STRING" id="151549.A0A4C1VPE1"/>
<dbReference type="InterPro" id="IPR036397">
    <property type="entry name" value="RNaseH_sf"/>
</dbReference>
<accession>A0A4C1VPE1</accession>
<dbReference type="GO" id="GO:0003697">
    <property type="term" value="F:single-stranded DNA binding"/>
    <property type="evidence" value="ECO:0007669"/>
    <property type="project" value="TreeGrafter"/>
</dbReference>
<organism evidence="1 2">
    <name type="scientific">Eumeta variegata</name>
    <name type="common">Bagworm moth</name>
    <name type="synonym">Eumeta japonica</name>
    <dbReference type="NCBI Taxonomy" id="151549"/>
    <lineage>
        <taxon>Eukaryota</taxon>
        <taxon>Metazoa</taxon>
        <taxon>Ecdysozoa</taxon>
        <taxon>Arthropoda</taxon>
        <taxon>Hexapoda</taxon>
        <taxon>Insecta</taxon>
        <taxon>Pterygota</taxon>
        <taxon>Neoptera</taxon>
        <taxon>Endopterygota</taxon>
        <taxon>Lepidoptera</taxon>
        <taxon>Glossata</taxon>
        <taxon>Ditrysia</taxon>
        <taxon>Tineoidea</taxon>
        <taxon>Psychidae</taxon>
        <taxon>Oiketicinae</taxon>
        <taxon>Eumeta</taxon>
    </lineage>
</organism>
<dbReference type="GO" id="GO:0042800">
    <property type="term" value="F:histone H3K4 methyltransferase activity"/>
    <property type="evidence" value="ECO:0007669"/>
    <property type="project" value="TreeGrafter"/>
</dbReference>
<dbReference type="GO" id="GO:0035861">
    <property type="term" value="C:site of double-strand break"/>
    <property type="evidence" value="ECO:0007669"/>
    <property type="project" value="TreeGrafter"/>
</dbReference>
<keyword evidence="2" id="KW-1185">Reference proteome</keyword>
<dbReference type="Proteomes" id="UP000299102">
    <property type="component" value="Unassembled WGS sequence"/>
</dbReference>
<reference evidence="1 2" key="1">
    <citation type="journal article" date="2019" name="Commun. Biol.">
        <title>The bagworm genome reveals a unique fibroin gene that provides high tensile strength.</title>
        <authorList>
            <person name="Kono N."/>
            <person name="Nakamura H."/>
            <person name="Ohtoshi R."/>
            <person name="Tomita M."/>
            <person name="Numata K."/>
            <person name="Arakawa K."/>
        </authorList>
    </citation>
    <scope>NUCLEOTIDE SEQUENCE [LARGE SCALE GENOMIC DNA]</scope>
</reference>
<dbReference type="Pfam" id="PF01359">
    <property type="entry name" value="Transposase_1"/>
    <property type="match status" value="1"/>
</dbReference>
<dbReference type="GO" id="GO:0044547">
    <property type="term" value="F:DNA topoisomerase binding"/>
    <property type="evidence" value="ECO:0007669"/>
    <property type="project" value="TreeGrafter"/>
</dbReference>
<dbReference type="GO" id="GO:0000014">
    <property type="term" value="F:single-stranded DNA endodeoxyribonuclease activity"/>
    <property type="evidence" value="ECO:0007669"/>
    <property type="project" value="TreeGrafter"/>
</dbReference>
<dbReference type="GO" id="GO:0003690">
    <property type="term" value="F:double-stranded DNA binding"/>
    <property type="evidence" value="ECO:0007669"/>
    <property type="project" value="TreeGrafter"/>
</dbReference>
<gene>
    <name evidence="1" type="primary">SETMAR</name>
    <name evidence="1" type="ORF">EVAR_19157_1</name>
</gene>
<keyword evidence="1" id="KW-0808">Transferase</keyword>
<proteinExistence type="predicted"/>
<name>A0A4C1VPE1_EUMVA</name>
<comment type="caution">
    <text evidence="1">The sequence shown here is derived from an EMBL/GenBank/DDBJ whole genome shotgun (WGS) entry which is preliminary data.</text>
</comment>
<dbReference type="GO" id="GO:0015074">
    <property type="term" value="P:DNA integration"/>
    <property type="evidence" value="ECO:0007669"/>
    <property type="project" value="TreeGrafter"/>
</dbReference>
<evidence type="ECO:0000313" key="1">
    <source>
        <dbReference type="EMBL" id="GBP40029.1"/>
    </source>
</evidence>
<dbReference type="PANTHER" id="PTHR46060:SF2">
    <property type="entry name" value="HISTONE-LYSINE N-METHYLTRANSFERASE SETMAR"/>
    <property type="match status" value="1"/>
</dbReference>
<dbReference type="GO" id="GO:0006303">
    <property type="term" value="P:double-strand break repair via nonhomologous end joining"/>
    <property type="evidence" value="ECO:0007669"/>
    <property type="project" value="TreeGrafter"/>
</dbReference>
<keyword evidence="1" id="KW-0489">Methyltransferase</keyword>
<dbReference type="AlphaFoldDB" id="A0A4C1VPE1"/>
<dbReference type="InterPro" id="IPR052709">
    <property type="entry name" value="Transposase-MT_Hybrid"/>
</dbReference>
<dbReference type="GO" id="GO:0044774">
    <property type="term" value="P:mitotic DNA integrity checkpoint signaling"/>
    <property type="evidence" value="ECO:0007669"/>
    <property type="project" value="TreeGrafter"/>
</dbReference>
<dbReference type="GO" id="GO:0031297">
    <property type="term" value="P:replication fork processing"/>
    <property type="evidence" value="ECO:0007669"/>
    <property type="project" value="TreeGrafter"/>
</dbReference>
<evidence type="ECO:0000313" key="2">
    <source>
        <dbReference type="Proteomes" id="UP000299102"/>
    </source>
</evidence>
<dbReference type="GO" id="GO:0000793">
    <property type="term" value="C:condensed chromosome"/>
    <property type="evidence" value="ECO:0007669"/>
    <property type="project" value="TreeGrafter"/>
</dbReference>
<dbReference type="GO" id="GO:0000729">
    <property type="term" value="P:DNA double-strand break processing"/>
    <property type="evidence" value="ECO:0007669"/>
    <property type="project" value="TreeGrafter"/>
</dbReference>
<dbReference type="PANTHER" id="PTHR46060">
    <property type="entry name" value="MARINER MOS1 TRANSPOSASE-LIKE PROTEIN"/>
    <property type="match status" value="1"/>
</dbReference>
<dbReference type="EMBL" id="BGZK01000375">
    <property type="protein sequence ID" value="GBP40029.1"/>
    <property type="molecule type" value="Genomic_DNA"/>
</dbReference>
<dbReference type="Gene3D" id="3.30.420.10">
    <property type="entry name" value="Ribonuclease H-like superfamily/Ribonuclease H"/>
    <property type="match status" value="1"/>
</dbReference>
<dbReference type="OrthoDB" id="7600185at2759"/>